<accession>A0A9W4WUB4</accession>
<dbReference type="OrthoDB" id="300709at2759"/>
<organism evidence="2 3">
    <name type="scientific">Funneliformis geosporum</name>
    <dbReference type="NCBI Taxonomy" id="1117311"/>
    <lineage>
        <taxon>Eukaryota</taxon>
        <taxon>Fungi</taxon>
        <taxon>Fungi incertae sedis</taxon>
        <taxon>Mucoromycota</taxon>
        <taxon>Glomeromycotina</taxon>
        <taxon>Glomeromycetes</taxon>
        <taxon>Glomerales</taxon>
        <taxon>Glomeraceae</taxon>
        <taxon>Funneliformis</taxon>
    </lineage>
</organism>
<protein>
    <submittedName>
        <fullName evidence="2">6321_t:CDS:1</fullName>
    </submittedName>
</protein>
<name>A0A9W4WUB4_9GLOM</name>
<keyword evidence="3" id="KW-1185">Reference proteome</keyword>
<evidence type="ECO:0000313" key="2">
    <source>
        <dbReference type="EMBL" id="CAI2187533.1"/>
    </source>
</evidence>
<feature type="non-terminal residue" evidence="2">
    <location>
        <position position="1"/>
    </location>
</feature>
<feature type="domain" description="NmrA-like" evidence="1">
    <location>
        <begin position="7"/>
        <end position="59"/>
    </location>
</feature>
<gene>
    <name evidence="2" type="ORF">FWILDA_LOCUS13128</name>
</gene>
<evidence type="ECO:0000313" key="3">
    <source>
        <dbReference type="Proteomes" id="UP001153678"/>
    </source>
</evidence>
<reference evidence="2" key="1">
    <citation type="submission" date="2022-08" db="EMBL/GenBank/DDBJ databases">
        <authorList>
            <person name="Kallberg Y."/>
            <person name="Tangrot J."/>
            <person name="Rosling A."/>
        </authorList>
    </citation>
    <scope>NUCLEOTIDE SEQUENCE</scope>
    <source>
        <strain evidence="2">Wild A</strain>
    </source>
</reference>
<dbReference type="AlphaFoldDB" id="A0A9W4WUB4"/>
<comment type="caution">
    <text evidence="2">The sequence shown here is derived from an EMBL/GenBank/DDBJ whole genome shotgun (WGS) entry which is preliminary data.</text>
</comment>
<dbReference type="EMBL" id="CAMKVN010004686">
    <property type="protein sequence ID" value="CAI2187533.1"/>
    <property type="molecule type" value="Genomic_DNA"/>
</dbReference>
<dbReference type="Gene3D" id="3.40.50.720">
    <property type="entry name" value="NAD(P)-binding Rossmann-like Domain"/>
    <property type="match status" value="1"/>
</dbReference>
<dbReference type="InterPro" id="IPR036291">
    <property type="entry name" value="NAD(P)-bd_dom_sf"/>
</dbReference>
<sequence>KKAKAQKPLVVVFGSTGKSAQGGSVANSLLTDRYRVRALTRNVNSEKAKALVAMGKKYIENALRGVKIAFNHLLYKEQKNNGVEIALPYLEEDDDVLAIINVEDVGVSNYSKILEQEHAKRIASGKRHILKTLGNEDISKLGYTMMK</sequence>
<dbReference type="SUPFAM" id="SSF51735">
    <property type="entry name" value="NAD(P)-binding Rossmann-fold domains"/>
    <property type="match status" value="1"/>
</dbReference>
<evidence type="ECO:0000259" key="1">
    <source>
        <dbReference type="Pfam" id="PF05368"/>
    </source>
</evidence>
<proteinExistence type="predicted"/>
<dbReference type="InterPro" id="IPR008030">
    <property type="entry name" value="NmrA-like"/>
</dbReference>
<dbReference type="Pfam" id="PF05368">
    <property type="entry name" value="NmrA"/>
    <property type="match status" value="1"/>
</dbReference>
<dbReference type="Proteomes" id="UP001153678">
    <property type="component" value="Unassembled WGS sequence"/>
</dbReference>